<name>A0ABT0CR64_9HYPH</name>
<gene>
    <name evidence="2" type="ORF">MKI86_17010</name>
</gene>
<feature type="domain" description="DUF6894" evidence="1">
    <location>
        <begin position="7"/>
        <end position="74"/>
    </location>
</feature>
<dbReference type="RefSeq" id="WP_241602969.1">
    <property type="nucleotide sequence ID" value="NZ_JAKVIN010000007.1"/>
</dbReference>
<keyword evidence="3" id="KW-1185">Reference proteome</keyword>
<dbReference type="InterPro" id="IPR054189">
    <property type="entry name" value="DUF6894"/>
</dbReference>
<dbReference type="Pfam" id="PF21834">
    <property type="entry name" value="DUF6894"/>
    <property type="match status" value="1"/>
</dbReference>
<organism evidence="2 3">
    <name type="scientific">Shinella sedimenti</name>
    <dbReference type="NCBI Taxonomy" id="2919913"/>
    <lineage>
        <taxon>Bacteria</taxon>
        <taxon>Pseudomonadati</taxon>
        <taxon>Pseudomonadota</taxon>
        <taxon>Alphaproteobacteria</taxon>
        <taxon>Hyphomicrobiales</taxon>
        <taxon>Rhizobiaceae</taxon>
        <taxon>Shinella</taxon>
    </lineage>
</organism>
<reference evidence="2 3" key="1">
    <citation type="submission" date="2022-02" db="EMBL/GenBank/DDBJ databases">
        <title>Shinella B3.7 sp. nov., isolated from Sediment (Zhairuo Island).</title>
        <authorList>
            <person name="Chen G."/>
        </authorList>
    </citation>
    <scope>NUCLEOTIDE SEQUENCE [LARGE SCALE GENOMIC DNA]</scope>
    <source>
        <strain evidence="2 3">B3.7</strain>
        <plasmid evidence="2">unnamed</plasmid>
    </source>
</reference>
<dbReference type="Proteomes" id="UP001201844">
    <property type="component" value="Unassembled WGS sequence"/>
</dbReference>
<protein>
    <recommendedName>
        <fullName evidence="1">DUF6894 domain-containing protein</fullName>
    </recommendedName>
</protein>
<comment type="caution">
    <text evidence="2">The sequence shown here is derived from an EMBL/GenBank/DDBJ whole genome shotgun (WGS) entry which is preliminary data.</text>
</comment>
<evidence type="ECO:0000313" key="2">
    <source>
        <dbReference type="EMBL" id="MCJ8150849.1"/>
    </source>
</evidence>
<evidence type="ECO:0000259" key="1">
    <source>
        <dbReference type="Pfam" id="PF21834"/>
    </source>
</evidence>
<proteinExistence type="predicted"/>
<evidence type="ECO:0000313" key="3">
    <source>
        <dbReference type="Proteomes" id="UP001201844"/>
    </source>
</evidence>
<dbReference type="EMBL" id="JAKVIN010000007">
    <property type="protein sequence ID" value="MCJ8150849.1"/>
    <property type="molecule type" value="Genomic_DNA"/>
</dbReference>
<sequence>MEDLVARFYFKIQDQEGVLLPDRAFEFETVADATEQAKTLLAEMALDGLPKEPVDSISVELQDGEFRPLLTLRLLMETLPHGQSTLLSHSP</sequence>
<accession>A0ABT0CR64</accession>
<keyword evidence="2" id="KW-0614">Plasmid</keyword>
<geneLocation type="plasmid" evidence="2">
    <name>unnamed</name>
</geneLocation>